<dbReference type="Proteomes" id="UP000283260">
    <property type="component" value="Unassembled WGS sequence"/>
</dbReference>
<organism evidence="1 2">
    <name type="scientific">Pseudomonas frederiksbergensis</name>
    <dbReference type="NCBI Taxonomy" id="104087"/>
    <lineage>
        <taxon>Bacteria</taxon>
        <taxon>Pseudomonadati</taxon>
        <taxon>Pseudomonadota</taxon>
        <taxon>Gammaproteobacteria</taxon>
        <taxon>Pseudomonadales</taxon>
        <taxon>Pseudomonadaceae</taxon>
        <taxon>Pseudomonas</taxon>
    </lineage>
</organism>
<name>A0A423I9G2_9PSED</name>
<sequence>MVWRGASHNDPGERWLRDRCSTFVAEQADSQIEPRKAPLHTNAVRQALTAASRNPSNRSTRSISA</sequence>
<dbReference type="AlphaFoldDB" id="A0A423I9G2"/>
<reference evidence="1 2" key="1">
    <citation type="submission" date="2016-10" db="EMBL/GenBank/DDBJ databases">
        <title>Comparative genome analysis of multiple Pseudomonas spp. focuses on biocontrol and plant growth promoting traits.</title>
        <authorList>
            <person name="Tao X.-Y."/>
            <person name="Taylor C.G."/>
        </authorList>
    </citation>
    <scope>NUCLEOTIDE SEQUENCE [LARGE SCALE GENOMIC DNA]</scope>
    <source>
        <strain evidence="1 2">94G2</strain>
    </source>
</reference>
<accession>A0A423I9G2</accession>
<proteinExistence type="predicted"/>
<dbReference type="EMBL" id="MOBL01000218">
    <property type="protein sequence ID" value="RON22022.1"/>
    <property type="molecule type" value="Genomic_DNA"/>
</dbReference>
<comment type="caution">
    <text evidence="1">The sequence shown here is derived from an EMBL/GenBank/DDBJ whole genome shotgun (WGS) entry which is preliminary data.</text>
</comment>
<evidence type="ECO:0000313" key="1">
    <source>
        <dbReference type="EMBL" id="RON22022.1"/>
    </source>
</evidence>
<gene>
    <name evidence="1" type="ORF">BK661_28030</name>
</gene>
<evidence type="ECO:0000313" key="2">
    <source>
        <dbReference type="Proteomes" id="UP000283260"/>
    </source>
</evidence>
<protein>
    <submittedName>
        <fullName evidence="1">Uncharacterized protein</fullName>
    </submittedName>
</protein>